<evidence type="ECO:0000259" key="4">
    <source>
        <dbReference type="PROSITE" id="PS50850"/>
    </source>
</evidence>
<dbReference type="PANTHER" id="PTHR11360">
    <property type="entry name" value="MONOCARBOXYLATE TRANSPORTER"/>
    <property type="match status" value="1"/>
</dbReference>
<feature type="transmembrane region" description="Helical" evidence="3">
    <location>
        <begin position="395"/>
        <end position="410"/>
    </location>
</feature>
<name>A0AAD9N0L4_9ANNE</name>
<evidence type="ECO:0000313" key="5">
    <source>
        <dbReference type="EMBL" id="KAK2152365.1"/>
    </source>
</evidence>
<dbReference type="AlphaFoldDB" id="A0AAD9N0L4"/>
<dbReference type="PANTHER" id="PTHR11360:SF284">
    <property type="entry name" value="EG:103B4.3 PROTEIN-RELATED"/>
    <property type="match status" value="1"/>
</dbReference>
<feature type="transmembrane region" description="Helical" evidence="3">
    <location>
        <begin position="157"/>
        <end position="179"/>
    </location>
</feature>
<keyword evidence="3" id="KW-0472">Membrane</keyword>
<protein>
    <recommendedName>
        <fullName evidence="4">Major facilitator superfamily (MFS) profile domain-containing protein</fullName>
    </recommendedName>
</protein>
<feature type="region of interest" description="Disordered" evidence="2">
    <location>
        <begin position="245"/>
        <end position="277"/>
    </location>
</feature>
<evidence type="ECO:0000256" key="2">
    <source>
        <dbReference type="SAM" id="MobiDB-lite"/>
    </source>
</evidence>
<keyword evidence="3" id="KW-0812">Transmembrane</keyword>
<dbReference type="CDD" id="cd17352">
    <property type="entry name" value="MFS_MCT_SLC16"/>
    <property type="match status" value="1"/>
</dbReference>
<comment type="caution">
    <text evidence="5">The sequence shown here is derived from an EMBL/GenBank/DDBJ whole genome shotgun (WGS) entry which is preliminary data.</text>
</comment>
<keyword evidence="6" id="KW-1185">Reference proteome</keyword>
<dbReference type="SUPFAM" id="SSF103473">
    <property type="entry name" value="MFS general substrate transporter"/>
    <property type="match status" value="1"/>
</dbReference>
<evidence type="ECO:0000313" key="6">
    <source>
        <dbReference type="Proteomes" id="UP001208570"/>
    </source>
</evidence>
<feature type="compositionally biased region" description="Basic and acidic residues" evidence="2">
    <location>
        <begin position="259"/>
        <end position="274"/>
    </location>
</feature>
<accession>A0AAD9N0L4</accession>
<feature type="compositionally biased region" description="Basic and acidic residues" evidence="2">
    <location>
        <begin position="1"/>
        <end position="10"/>
    </location>
</feature>
<keyword evidence="3" id="KW-1133">Transmembrane helix</keyword>
<sequence length="557" mass="61342">MDGSDDDHPMSKGQDGILTNQHDRRSPENDVLLKKNKLVTSSEKPFNKSTSQHTNKYVDHGWAWMIMFGCSLMHFLVGGFARSYSLIYMYLQEHFDSSAALTAWVGGTSSAMRMLTSPVATALSARYSARTIVMIGGVLCGFGGILSAFAPSTEYMFFSYSFFEGLGGALVYAPGIVIVGQYFDRYRSIAMGLSTAGSGLGVFCFPPLMQLLFSEYGFFGAMLITGALMFNNIISGAVYRPLPPVDQDRTPQDKGNNAEPDHLGSEEKQGKLDETTDDEVIRGTIGDSNPDCEDDSIHCKRAKKHCFSISRLNRYLDLRLFRNPTFVMYVLSLGFITLSYISGQMLVAAYAHSRGVSYENSVWLISVIGICDMIGRATSGFLFNASIVRHHRRHYYDAAILLSGITHFMIAGSERYIMFIVVCCIHGLFTGVVVSQRAVICTDLMGVENLSSSFGLTIFVQGAGILIGPVTAGFIKDLTGSYLYSFIFTGICSMIAAIFLFAEWLIISRRGKDEKQKAEMEKTDFNMPLVDVVVPEKIVLKSDGLADGIKDDGHQNV</sequence>
<dbReference type="PROSITE" id="PS50850">
    <property type="entry name" value="MFS"/>
    <property type="match status" value="1"/>
</dbReference>
<feature type="transmembrane region" description="Helical" evidence="3">
    <location>
        <begin position="454"/>
        <end position="475"/>
    </location>
</feature>
<feature type="transmembrane region" description="Helical" evidence="3">
    <location>
        <begin position="481"/>
        <end position="507"/>
    </location>
</feature>
<dbReference type="Gene3D" id="1.20.1250.20">
    <property type="entry name" value="MFS general substrate transporter like domains"/>
    <property type="match status" value="1"/>
</dbReference>
<dbReference type="InterPro" id="IPR036259">
    <property type="entry name" value="MFS_trans_sf"/>
</dbReference>
<proteinExistence type="predicted"/>
<dbReference type="InterPro" id="IPR011701">
    <property type="entry name" value="MFS"/>
</dbReference>
<reference evidence="5" key="1">
    <citation type="journal article" date="2023" name="Mol. Biol. Evol.">
        <title>Third-Generation Sequencing Reveals the Adaptive Role of the Epigenome in Three Deep-Sea Polychaetes.</title>
        <authorList>
            <person name="Perez M."/>
            <person name="Aroh O."/>
            <person name="Sun Y."/>
            <person name="Lan Y."/>
            <person name="Juniper S.K."/>
            <person name="Young C.R."/>
            <person name="Angers B."/>
            <person name="Qian P.Y."/>
        </authorList>
    </citation>
    <scope>NUCLEOTIDE SEQUENCE</scope>
    <source>
        <strain evidence="5">P08H-3</strain>
    </source>
</reference>
<dbReference type="GO" id="GO:0008028">
    <property type="term" value="F:monocarboxylic acid transmembrane transporter activity"/>
    <property type="evidence" value="ECO:0007669"/>
    <property type="project" value="TreeGrafter"/>
</dbReference>
<feature type="transmembrane region" description="Helical" evidence="3">
    <location>
        <begin position="218"/>
        <end position="239"/>
    </location>
</feature>
<gene>
    <name evidence="5" type="ORF">LSH36_330g03000</name>
</gene>
<feature type="region of interest" description="Disordered" evidence="2">
    <location>
        <begin position="1"/>
        <end position="34"/>
    </location>
</feature>
<feature type="transmembrane region" description="Helical" evidence="3">
    <location>
        <begin position="416"/>
        <end position="434"/>
    </location>
</feature>
<feature type="transmembrane region" description="Helical" evidence="3">
    <location>
        <begin position="62"/>
        <end position="81"/>
    </location>
</feature>
<organism evidence="5 6">
    <name type="scientific">Paralvinella palmiformis</name>
    <dbReference type="NCBI Taxonomy" id="53620"/>
    <lineage>
        <taxon>Eukaryota</taxon>
        <taxon>Metazoa</taxon>
        <taxon>Spiralia</taxon>
        <taxon>Lophotrochozoa</taxon>
        <taxon>Annelida</taxon>
        <taxon>Polychaeta</taxon>
        <taxon>Sedentaria</taxon>
        <taxon>Canalipalpata</taxon>
        <taxon>Terebellida</taxon>
        <taxon>Terebelliformia</taxon>
        <taxon>Alvinellidae</taxon>
        <taxon>Paralvinella</taxon>
    </lineage>
</organism>
<dbReference type="GO" id="GO:0016020">
    <property type="term" value="C:membrane"/>
    <property type="evidence" value="ECO:0007669"/>
    <property type="project" value="UniProtKB-SubCell"/>
</dbReference>
<comment type="subcellular location">
    <subcellularLocation>
        <location evidence="1">Membrane</location>
        <topology evidence="1">Multi-pass membrane protein</topology>
    </subcellularLocation>
</comment>
<dbReference type="InterPro" id="IPR050327">
    <property type="entry name" value="Proton-linked_MCT"/>
</dbReference>
<dbReference type="Pfam" id="PF07690">
    <property type="entry name" value="MFS_1"/>
    <property type="match status" value="1"/>
</dbReference>
<feature type="compositionally biased region" description="Basic and acidic residues" evidence="2">
    <location>
        <begin position="21"/>
        <end position="33"/>
    </location>
</feature>
<dbReference type="EMBL" id="JAODUP010000330">
    <property type="protein sequence ID" value="KAK2152365.1"/>
    <property type="molecule type" value="Genomic_DNA"/>
</dbReference>
<feature type="domain" description="Major facilitator superfamily (MFS) profile" evidence="4">
    <location>
        <begin position="66"/>
        <end position="508"/>
    </location>
</feature>
<feature type="transmembrane region" description="Helical" evidence="3">
    <location>
        <begin position="326"/>
        <end position="350"/>
    </location>
</feature>
<evidence type="ECO:0000256" key="3">
    <source>
        <dbReference type="SAM" id="Phobius"/>
    </source>
</evidence>
<dbReference type="InterPro" id="IPR020846">
    <property type="entry name" value="MFS_dom"/>
</dbReference>
<dbReference type="Proteomes" id="UP001208570">
    <property type="component" value="Unassembled WGS sequence"/>
</dbReference>
<evidence type="ECO:0000256" key="1">
    <source>
        <dbReference type="ARBA" id="ARBA00004141"/>
    </source>
</evidence>
<feature type="transmembrane region" description="Helical" evidence="3">
    <location>
        <begin position="132"/>
        <end position="151"/>
    </location>
</feature>
<feature type="transmembrane region" description="Helical" evidence="3">
    <location>
        <begin position="191"/>
        <end position="212"/>
    </location>
</feature>
<feature type="transmembrane region" description="Helical" evidence="3">
    <location>
        <begin position="362"/>
        <end position="383"/>
    </location>
</feature>